<keyword evidence="4 9" id="KW-0418">Kinase</keyword>
<dbReference type="SMART" id="SM00220">
    <property type="entry name" value="S_TKc"/>
    <property type="match status" value="1"/>
</dbReference>
<reference evidence="9" key="1">
    <citation type="journal article" date="2020" name="Stud. Mycol.">
        <title>101 Dothideomycetes genomes: a test case for predicting lifestyles and emergence of pathogens.</title>
        <authorList>
            <person name="Haridas S."/>
            <person name="Albert R."/>
            <person name="Binder M."/>
            <person name="Bloem J."/>
            <person name="Labutti K."/>
            <person name="Salamov A."/>
            <person name="Andreopoulos B."/>
            <person name="Baker S."/>
            <person name="Barry K."/>
            <person name="Bills G."/>
            <person name="Bluhm B."/>
            <person name="Cannon C."/>
            <person name="Castanera R."/>
            <person name="Culley D."/>
            <person name="Daum C."/>
            <person name="Ezra D."/>
            <person name="Gonzalez J."/>
            <person name="Henrissat B."/>
            <person name="Kuo A."/>
            <person name="Liang C."/>
            <person name="Lipzen A."/>
            <person name="Lutzoni F."/>
            <person name="Magnuson J."/>
            <person name="Mondo S."/>
            <person name="Nolan M."/>
            <person name="Ohm R."/>
            <person name="Pangilinan J."/>
            <person name="Park H.-J."/>
            <person name="Ramirez L."/>
            <person name="Alfaro M."/>
            <person name="Sun H."/>
            <person name="Tritt A."/>
            <person name="Yoshinaga Y."/>
            <person name="Zwiers L.-H."/>
            <person name="Turgeon B."/>
            <person name="Goodwin S."/>
            <person name="Spatafora J."/>
            <person name="Crous P."/>
            <person name="Grigoriev I."/>
        </authorList>
    </citation>
    <scope>NUCLEOTIDE SEQUENCE</scope>
    <source>
        <strain evidence="9">CBS 101060</strain>
    </source>
</reference>
<dbReference type="GO" id="GO:0007059">
    <property type="term" value="P:chromosome segregation"/>
    <property type="evidence" value="ECO:0007669"/>
    <property type="project" value="TreeGrafter"/>
</dbReference>
<dbReference type="Gene3D" id="1.10.510.10">
    <property type="entry name" value="Transferase(Phosphotransferase) domain 1"/>
    <property type="match status" value="1"/>
</dbReference>
<dbReference type="AlphaFoldDB" id="A0A9P4VM90"/>
<dbReference type="SUPFAM" id="SSF56112">
    <property type="entry name" value="Protein kinase-like (PK-like)"/>
    <property type="match status" value="1"/>
</dbReference>
<dbReference type="Gene3D" id="3.30.200.20">
    <property type="entry name" value="Phosphorylase Kinase, domain 1"/>
    <property type="match status" value="1"/>
</dbReference>
<name>A0A9P4VM90_9PEZI</name>
<feature type="compositionally biased region" description="Polar residues" evidence="7">
    <location>
        <begin position="411"/>
        <end position="422"/>
    </location>
</feature>
<keyword evidence="10" id="KW-1185">Reference proteome</keyword>
<dbReference type="PANTHER" id="PTHR22974:SF21">
    <property type="entry name" value="DUAL SPECIFICITY PROTEIN KINASE TTK"/>
    <property type="match status" value="1"/>
</dbReference>
<dbReference type="PROSITE" id="PS00107">
    <property type="entry name" value="PROTEIN_KINASE_ATP"/>
    <property type="match status" value="1"/>
</dbReference>
<dbReference type="GO" id="GO:0004674">
    <property type="term" value="F:protein serine/threonine kinase activity"/>
    <property type="evidence" value="ECO:0007669"/>
    <property type="project" value="UniProtKB-KW"/>
</dbReference>
<accession>A0A9P4VM90</accession>
<dbReference type="GO" id="GO:0005524">
    <property type="term" value="F:ATP binding"/>
    <property type="evidence" value="ECO:0007669"/>
    <property type="project" value="UniProtKB-UniRule"/>
</dbReference>
<evidence type="ECO:0000256" key="2">
    <source>
        <dbReference type="ARBA" id="ARBA00022679"/>
    </source>
</evidence>
<feature type="region of interest" description="Disordered" evidence="7">
    <location>
        <begin position="1"/>
        <end position="175"/>
    </location>
</feature>
<feature type="compositionally biased region" description="Basic residues" evidence="7">
    <location>
        <begin position="114"/>
        <end position="130"/>
    </location>
</feature>
<keyword evidence="2" id="KW-0808">Transferase</keyword>
<evidence type="ECO:0000256" key="1">
    <source>
        <dbReference type="ARBA" id="ARBA00022527"/>
    </source>
</evidence>
<dbReference type="CDD" id="cd14131">
    <property type="entry name" value="PKc_Mps1"/>
    <property type="match status" value="1"/>
</dbReference>
<proteinExistence type="predicted"/>
<dbReference type="InterPro" id="IPR027084">
    <property type="entry name" value="Mps1_cat"/>
</dbReference>
<dbReference type="Proteomes" id="UP000799429">
    <property type="component" value="Unassembled WGS sequence"/>
</dbReference>
<dbReference type="Pfam" id="PF00069">
    <property type="entry name" value="Pkinase"/>
    <property type="match status" value="1"/>
</dbReference>
<feature type="region of interest" description="Disordered" evidence="7">
    <location>
        <begin position="409"/>
        <end position="441"/>
    </location>
</feature>
<dbReference type="OrthoDB" id="20524at2759"/>
<evidence type="ECO:0000313" key="9">
    <source>
        <dbReference type="EMBL" id="KAF2836398.1"/>
    </source>
</evidence>
<dbReference type="GO" id="GO:0004712">
    <property type="term" value="F:protein serine/threonine/tyrosine kinase activity"/>
    <property type="evidence" value="ECO:0007669"/>
    <property type="project" value="TreeGrafter"/>
</dbReference>
<evidence type="ECO:0000256" key="5">
    <source>
        <dbReference type="ARBA" id="ARBA00022840"/>
    </source>
</evidence>
<keyword evidence="1" id="KW-0723">Serine/threonine-protein kinase</keyword>
<feature type="binding site" evidence="6">
    <location>
        <position position="269"/>
    </location>
    <ligand>
        <name>ATP</name>
        <dbReference type="ChEBI" id="CHEBI:30616"/>
    </ligand>
</feature>
<feature type="domain" description="Protein kinase" evidence="8">
    <location>
        <begin position="241"/>
        <end position="533"/>
    </location>
</feature>
<comment type="caution">
    <text evidence="9">The sequence shown here is derived from an EMBL/GenBank/DDBJ whole genome shotgun (WGS) entry which is preliminary data.</text>
</comment>
<evidence type="ECO:0000256" key="4">
    <source>
        <dbReference type="ARBA" id="ARBA00022777"/>
    </source>
</evidence>
<protein>
    <submittedName>
        <fullName evidence="9">Kinase-like protein</fullName>
    </submittedName>
</protein>
<organism evidence="9 10">
    <name type="scientific">Patellaria atrata CBS 101060</name>
    <dbReference type="NCBI Taxonomy" id="1346257"/>
    <lineage>
        <taxon>Eukaryota</taxon>
        <taxon>Fungi</taxon>
        <taxon>Dikarya</taxon>
        <taxon>Ascomycota</taxon>
        <taxon>Pezizomycotina</taxon>
        <taxon>Dothideomycetes</taxon>
        <taxon>Dothideomycetes incertae sedis</taxon>
        <taxon>Patellariales</taxon>
        <taxon>Patellariaceae</taxon>
        <taxon>Patellaria</taxon>
    </lineage>
</organism>
<evidence type="ECO:0000256" key="7">
    <source>
        <dbReference type="SAM" id="MobiDB-lite"/>
    </source>
</evidence>
<gene>
    <name evidence="9" type="ORF">M501DRAFT_997166</name>
</gene>
<dbReference type="GO" id="GO:0007094">
    <property type="term" value="P:mitotic spindle assembly checkpoint signaling"/>
    <property type="evidence" value="ECO:0007669"/>
    <property type="project" value="TreeGrafter"/>
</dbReference>
<dbReference type="GO" id="GO:0033316">
    <property type="term" value="P:meiotic spindle assembly checkpoint signaling"/>
    <property type="evidence" value="ECO:0007669"/>
    <property type="project" value="TreeGrafter"/>
</dbReference>
<evidence type="ECO:0000256" key="6">
    <source>
        <dbReference type="PROSITE-ProRule" id="PRU10141"/>
    </source>
</evidence>
<dbReference type="InterPro" id="IPR017441">
    <property type="entry name" value="Protein_kinase_ATP_BS"/>
</dbReference>
<evidence type="ECO:0000259" key="8">
    <source>
        <dbReference type="PROSITE" id="PS50011"/>
    </source>
</evidence>
<dbReference type="GO" id="GO:0000776">
    <property type="term" value="C:kinetochore"/>
    <property type="evidence" value="ECO:0007669"/>
    <property type="project" value="TreeGrafter"/>
</dbReference>
<keyword evidence="5 6" id="KW-0067">ATP-binding</keyword>
<evidence type="ECO:0000256" key="3">
    <source>
        <dbReference type="ARBA" id="ARBA00022741"/>
    </source>
</evidence>
<dbReference type="PANTHER" id="PTHR22974">
    <property type="entry name" value="MIXED LINEAGE PROTEIN KINASE"/>
    <property type="match status" value="1"/>
</dbReference>
<dbReference type="EMBL" id="MU006104">
    <property type="protein sequence ID" value="KAF2836398.1"/>
    <property type="molecule type" value="Genomic_DNA"/>
</dbReference>
<dbReference type="FunFam" id="3.30.200.20:FF:000131">
    <property type="entry name" value="Dual specificity protein kinase TTK"/>
    <property type="match status" value="1"/>
</dbReference>
<evidence type="ECO:0000313" key="10">
    <source>
        <dbReference type="Proteomes" id="UP000799429"/>
    </source>
</evidence>
<dbReference type="GO" id="GO:0005634">
    <property type="term" value="C:nucleus"/>
    <property type="evidence" value="ECO:0007669"/>
    <property type="project" value="TreeGrafter"/>
</dbReference>
<dbReference type="GO" id="GO:0034501">
    <property type="term" value="P:protein localization to kinetochore"/>
    <property type="evidence" value="ECO:0007669"/>
    <property type="project" value="TreeGrafter"/>
</dbReference>
<dbReference type="InterPro" id="IPR011009">
    <property type="entry name" value="Kinase-like_dom_sf"/>
</dbReference>
<sequence>MATASPTPLPSYGNGRITRQPSMRPMVRRDSPLSALGHSSGFSANAKPLQSFDVGDSSDDERPQPMKLSAYTEALLAQNEVKSPDRPKKLVISRNPSASNTPKHDTITPAPSIRVKRVPLRGAPMRRIKRTPQGDEDHPPSQDQENLPMSVSKVHSPGKPSLVESISKPLKPQSAKDSMIQIHREDKLVPLQPMSTNTPHRPAPPPPPKMSILETATVAAGASTTKTKRRKNTFVVNGKAYTQLGKLGRGGSGDVYRVMAENCRMFALKRVKLADADESAVRGYKGEIDLLRKLENVSRVVRLYDWEIDEKKDCLSFLMEMGDADLDRILKTRQDPETHALDIPFIRFYWKEILECVLAIHEHNIVHSDLKPANFVSVQGTLKLIDFGIADAIQIDQTVNVHRDSHVGTPNYMSPESLSDTNVHARRTSGPSSSSSAPEGKIMKLGKPSDVWSLGCILYRMVYGKPPFAHIPNQIHRVMAIINPAVAIAYPDHGIGGVRVPWGLKRTLRACLNRNSALRPTIPQLLASDDPFLYPDAGDDLVISQELLGQVIQRVAERFREDRGMPDEEEIAAYAGNFYGRIRELLERP</sequence>
<keyword evidence="3 6" id="KW-0547">Nucleotide-binding</keyword>
<dbReference type="InterPro" id="IPR000719">
    <property type="entry name" value="Prot_kinase_dom"/>
</dbReference>
<dbReference type="PROSITE" id="PS50011">
    <property type="entry name" value="PROTEIN_KINASE_DOM"/>
    <property type="match status" value="1"/>
</dbReference>